<keyword evidence="8" id="KW-1185">Reference proteome</keyword>
<dbReference type="InterPro" id="IPR015421">
    <property type="entry name" value="PyrdxlP-dep_Trfase_major"/>
</dbReference>
<dbReference type="PANTHER" id="PTHR46577:SF1">
    <property type="entry name" value="HTH-TYPE TRANSCRIPTIONAL REGULATORY PROTEIN GABR"/>
    <property type="match status" value="1"/>
</dbReference>
<dbReference type="GO" id="GO:0003700">
    <property type="term" value="F:DNA-binding transcription factor activity"/>
    <property type="evidence" value="ECO:0007669"/>
    <property type="project" value="InterPro"/>
</dbReference>
<dbReference type="RefSeq" id="WP_093602576.1">
    <property type="nucleotide sequence ID" value="NZ_FOYL01000010.1"/>
</dbReference>
<dbReference type="STRING" id="84724.SAMN04488564_110269"/>
<keyword evidence="3" id="KW-0805">Transcription regulation</keyword>
<dbReference type="InterPro" id="IPR000524">
    <property type="entry name" value="Tscrpt_reg_HTH_GntR"/>
</dbReference>
<dbReference type="InterPro" id="IPR004839">
    <property type="entry name" value="Aminotransferase_I/II_large"/>
</dbReference>
<evidence type="ECO:0000256" key="2">
    <source>
        <dbReference type="ARBA" id="ARBA00022898"/>
    </source>
</evidence>
<evidence type="ECO:0000256" key="5">
    <source>
        <dbReference type="ARBA" id="ARBA00023163"/>
    </source>
</evidence>
<organism evidence="7 8">
    <name type="scientific">Lentzea waywayandensis</name>
    <dbReference type="NCBI Taxonomy" id="84724"/>
    <lineage>
        <taxon>Bacteria</taxon>
        <taxon>Bacillati</taxon>
        <taxon>Actinomycetota</taxon>
        <taxon>Actinomycetes</taxon>
        <taxon>Pseudonocardiales</taxon>
        <taxon>Pseudonocardiaceae</taxon>
        <taxon>Lentzea</taxon>
    </lineage>
</organism>
<reference evidence="8" key="1">
    <citation type="submission" date="2016-10" db="EMBL/GenBank/DDBJ databases">
        <authorList>
            <person name="Varghese N."/>
            <person name="Submissions S."/>
        </authorList>
    </citation>
    <scope>NUCLEOTIDE SEQUENCE [LARGE SCALE GENOMIC DNA]</scope>
    <source>
        <strain evidence="8">DSM 44232</strain>
    </source>
</reference>
<dbReference type="GO" id="GO:0030170">
    <property type="term" value="F:pyridoxal phosphate binding"/>
    <property type="evidence" value="ECO:0007669"/>
    <property type="project" value="InterPro"/>
</dbReference>
<evidence type="ECO:0000259" key="6">
    <source>
        <dbReference type="PROSITE" id="PS50949"/>
    </source>
</evidence>
<dbReference type="InterPro" id="IPR036390">
    <property type="entry name" value="WH_DNA-bd_sf"/>
</dbReference>
<sequence length="450" mass="49427">MTANWTTFRELLLPGHQRRRGVEAELRRAIRDGRLLPGTRLPSSRDLAAQLEVARGTVTSAYTQLVAEGYLTSRRGSGTTVASLGPAGSCGVPEPPLRWRYNLRPGLPALGAFPRAEWVAAHRSALAELPDDDLAYPDPAGFVGLRKEIVDYLSRVRAVVAKDAVITNGAADGLQLTARMLNGSIAIEEPSHFGGENMLRSHGLNTVPVPVDDKGIRVDLLSKTDCKAVLVTAAHQFPLGVVLHPERRRALVDWARERDALIIEDDYDAEHRYDRPALGALQALAPEHVVYQGTTSKVLAPALRLGWLVVPERLREGIVQRKQYNDMGTGTIPQAAFAHLLRTGGYDRHLRRTRALYRKRRDALLEAVAEHLPAWQPIGVAAGLHMVLRMPDGTDDLALKSRLADRGVHVWALAQYTRTPMWPGLVLGYAALTPDRLREAVREIADAAVA</sequence>
<keyword evidence="5" id="KW-0804">Transcription</keyword>
<feature type="domain" description="HTH gntR-type" evidence="6">
    <location>
        <begin position="16"/>
        <end position="84"/>
    </location>
</feature>
<accession>A0A1I6FAI6</accession>
<evidence type="ECO:0000313" key="7">
    <source>
        <dbReference type="EMBL" id="SFR26996.1"/>
    </source>
</evidence>
<dbReference type="Gene3D" id="3.40.640.10">
    <property type="entry name" value="Type I PLP-dependent aspartate aminotransferase-like (Major domain)"/>
    <property type="match status" value="1"/>
</dbReference>
<name>A0A1I6FAI6_9PSEU</name>
<evidence type="ECO:0000313" key="8">
    <source>
        <dbReference type="Proteomes" id="UP000198583"/>
    </source>
</evidence>
<proteinExistence type="inferred from homology"/>
<keyword evidence="4" id="KW-0238">DNA-binding</keyword>
<dbReference type="SUPFAM" id="SSF46785">
    <property type="entry name" value="Winged helix' DNA-binding domain"/>
    <property type="match status" value="1"/>
</dbReference>
<dbReference type="OrthoDB" id="5415143at2"/>
<dbReference type="Pfam" id="PF00155">
    <property type="entry name" value="Aminotran_1_2"/>
    <property type="match status" value="1"/>
</dbReference>
<evidence type="ECO:0000256" key="3">
    <source>
        <dbReference type="ARBA" id="ARBA00023015"/>
    </source>
</evidence>
<dbReference type="InterPro" id="IPR015424">
    <property type="entry name" value="PyrdxlP-dep_Trfase"/>
</dbReference>
<dbReference type="SMART" id="SM00345">
    <property type="entry name" value="HTH_GNTR"/>
    <property type="match status" value="1"/>
</dbReference>
<dbReference type="Gene3D" id="1.10.10.10">
    <property type="entry name" value="Winged helix-like DNA-binding domain superfamily/Winged helix DNA-binding domain"/>
    <property type="match status" value="1"/>
</dbReference>
<gene>
    <name evidence="7" type="ORF">SAMN04488564_110269</name>
</gene>
<dbReference type="InterPro" id="IPR051446">
    <property type="entry name" value="HTH_trans_reg/aminotransferase"/>
</dbReference>
<dbReference type="CDD" id="cd00609">
    <property type="entry name" value="AAT_like"/>
    <property type="match status" value="1"/>
</dbReference>
<dbReference type="Proteomes" id="UP000198583">
    <property type="component" value="Unassembled WGS sequence"/>
</dbReference>
<evidence type="ECO:0000256" key="1">
    <source>
        <dbReference type="ARBA" id="ARBA00005384"/>
    </source>
</evidence>
<dbReference type="EMBL" id="FOYL01000010">
    <property type="protein sequence ID" value="SFR26996.1"/>
    <property type="molecule type" value="Genomic_DNA"/>
</dbReference>
<dbReference type="PRINTS" id="PR00035">
    <property type="entry name" value="HTHGNTR"/>
</dbReference>
<dbReference type="PROSITE" id="PS50949">
    <property type="entry name" value="HTH_GNTR"/>
    <property type="match status" value="1"/>
</dbReference>
<dbReference type="InterPro" id="IPR036388">
    <property type="entry name" value="WH-like_DNA-bd_sf"/>
</dbReference>
<keyword evidence="2" id="KW-0663">Pyridoxal phosphate</keyword>
<evidence type="ECO:0000256" key="4">
    <source>
        <dbReference type="ARBA" id="ARBA00023125"/>
    </source>
</evidence>
<dbReference type="PANTHER" id="PTHR46577">
    <property type="entry name" value="HTH-TYPE TRANSCRIPTIONAL REGULATORY PROTEIN GABR"/>
    <property type="match status" value="1"/>
</dbReference>
<dbReference type="GO" id="GO:0003677">
    <property type="term" value="F:DNA binding"/>
    <property type="evidence" value="ECO:0007669"/>
    <property type="project" value="UniProtKB-KW"/>
</dbReference>
<protein>
    <submittedName>
        <fullName evidence="7">Transcriptional regulator, GntR family</fullName>
    </submittedName>
</protein>
<dbReference type="CDD" id="cd07377">
    <property type="entry name" value="WHTH_GntR"/>
    <property type="match status" value="1"/>
</dbReference>
<dbReference type="Pfam" id="PF00392">
    <property type="entry name" value="GntR"/>
    <property type="match status" value="1"/>
</dbReference>
<dbReference type="AlphaFoldDB" id="A0A1I6FAI6"/>
<dbReference type="SUPFAM" id="SSF53383">
    <property type="entry name" value="PLP-dependent transferases"/>
    <property type="match status" value="1"/>
</dbReference>
<comment type="similarity">
    <text evidence="1">In the C-terminal section; belongs to the class-I pyridoxal-phosphate-dependent aminotransferase family.</text>
</comment>